<dbReference type="EMBL" id="QUNR01000001">
    <property type="protein sequence ID" value="REH40211.1"/>
    <property type="molecule type" value="Genomic_DNA"/>
</dbReference>
<evidence type="ECO:0000313" key="2">
    <source>
        <dbReference type="EMBL" id="REH40211.1"/>
    </source>
</evidence>
<dbReference type="AlphaFoldDB" id="A0A3E0H917"/>
<evidence type="ECO:0008006" key="4">
    <source>
        <dbReference type="Google" id="ProtNLM"/>
    </source>
</evidence>
<keyword evidence="3" id="KW-1185">Reference proteome</keyword>
<dbReference type="InterPro" id="IPR007403">
    <property type="entry name" value="DUF456"/>
</dbReference>
<feature type="transmembrane region" description="Helical" evidence="1">
    <location>
        <begin position="12"/>
        <end position="34"/>
    </location>
</feature>
<dbReference type="PANTHER" id="PTHR39165:SF1">
    <property type="entry name" value="DUF456 DOMAIN-CONTAINING PROTEIN"/>
    <property type="match status" value="1"/>
</dbReference>
<sequence>MEALTGIDWITPSLIIISALLIVAGMVGMVLPAIPGPPILLLGLFTAAWSEDFAYIGTGTLIVLAVLCVAAVALDFIAGALGTQRTGASQAAVVGALLGAILGLFILPIGLIIGPFLGAMLGELSTGRPWRQAHRAGWGATIGMLLGIVAKLVIGVMMIMLFVAMRLFG</sequence>
<proteinExistence type="predicted"/>
<dbReference type="OrthoDB" id="9808460at2"/>
<comment type="caution">
    <text evidence="2">The sequence shown here is derived from an EMBL/GenBank/DDBJ whole genome shotgun (WGS) entry which is preliminary data.</text>
</comment>
<evidence type="ECO:0000256" key="1">
    <source>
        <dbReference type="SAM" id="Phobius"/>
    </source>
</evidence>
<dbReference type="PANTHER" id="PTHR39165">
    <property type="entry name" value="IG HYPOTHETICAL 17883"/>
    <property type="match status" value="1"/>
</dbReference>
<gene>
    <name evidence="2" type="ORF">DFR26_0410</name>
</gene>
<keyword evidence="1" id="KW-1133">Transmembrane helix</keyword>
<feature type="transmembrane region" description="Helical" evidence="1">
    <location>
        <begin position="54"/>
        <end position="81"/>
    </location>
</feature>
<organism evidence="2 3">
    <name type="scientific">Paraperlucidibaca baekdonensis</name>
    <dbReference type="NCBI Taxonomy" id="748120"/>
    <lineage>
        <taxon>Bacteria</taxon>
        <taxon>Pseudomonadati</taxon>
        <taxon>Pseudomonadota</taxon>
        <taxon>Gammaproteobacteria</taxon>
        <taxon>Moraxellales</taxon>
        <taxon>Moraxellaceae</taxon>
        <taxon>Paraperlucidibaca</taxon>
    </lineage>
</organism>
<keyword evidence="1" id="KW-0472">Membrane</keyword>
<reference evidence="2 3" key="1">
    <citation type="submission" date="2018-08" db="EMBL/GenBank/DDBJ databases">
        <title>Genomic Encyclopedia of Type Strains, Phase IV (KMG-IV): sequencing the most valuable type-strain genomes for metagenomic binning, comparative biology and taxonomic classification.</title>
        <authorList>
            <person name="Goeker M."/>
        </authorList>
    </citation>
    <scope>NUCLEOTIDE SEQUENCE [LARGE SCALE GENOMIC DNA]</scope>
    <source>
        <strain evidence="2 3">DSM 26022</strain>
    </source>
</reference>
<feature type="transmembrane region" description="Helical" evidence="1">
    <location>
        <begin position="137"/>
        <end position="164"/>
    </location>
</feature>
<evidence type="ECO:0000313" key="3">
    <source>
        <dbReference type="Proteomes" id="UP000256774"/>
    </source>
</evidence>
<feature type="transmembrane region" description="Helical" evidence="1">
    <location>
        <begin position="93"/>
        <end position="117"/>
    </location>
</feature>
<dbReference type="Pfam" id="PF04306">
    <property type="entry name" value="DUF456"/>
    <property type="match status" value="1"/>
</dbReference>
<name>A0A3E0H917_9GAMM</name>
<accession>A0A3E0H917</accession>
<dbReference type="RefSeq" id="WP_116207264.1">
    <property type="nucleotide sequence ID" value="NZ_QUNR01000001.1"/>
</dbReference>
<protein>
    <recommendedName>
        <fullName evidence="4">DUF456 domain-containing protein</fullName>
    </recommendedName>
</protein>
<dbReference type="Proteomes" id="UP000256774">
    <property type="component" value="Unassembled WGS sequence"/>
</dbReference>
<keyword evidence="1" id="KW-0812">Transmembrane</keyword>